<keyword evidence="4 7" id="KW-0732">Signal</keyword>
<dbReference type="InterPro" id="IPR036438">
    <property type="entry name" value="Insulin-like_sf"/>
</dbReference>
<comment type="subunit">
    <text evidence="2">Heterodimer of a B chain and an A chain linked by two disulfide bonds.</text>
</comment>
<keyword evidence="6" id="KW-0964">Secreted</keyword>
<dbReference type="SMART" id="SM00078">
    <property type="entry name" value="IlGF"/>
    <property type="match status" value="1"/>
</dbReference>
<feature type="signal peptide" evidence="7">
    <location>
        <begin position="1"/>
        <end position="17"/>
    </location>
</feature>
<organism evidence="9 10">
    <name type="scientific">Nephila pilipes</name>
    <name type="common">Giant wood spider</name>
    <name type="synonym">Nephila maculata</name>
    <dbReference type="NCBI Taxonomy" id="299642"/>
    <lineage>
        <taxon>Eukaryota</taxon>
        <taxon>Metazoa</taxon>
        <taxon>Ecdysozoa</taxon>
        <taxon>Arthropoda</taxon>
        <taxon>Chelicerata</taxon>
        <taxon>Arachnida</taxon>
        <taxon>Araneae</taxon>
        <taxon>Araneomorphae</taxon>
        <taxon>Entelegynae</taxon>
        <taxon>Araneoidea</taxon>
        <taxon>Nephilidae</taxon>
        <taxon>Nephila</taxon>
    </lineage>
</organism>
<sequence>MTSFILISVLQVDSVQGVRACGKRLADFLHYMCKHYGGFHSPESKRSGSTENQISAIQQPAEDTGLSLVLQSGIVDECCRKQCTLSTLISYCADGEHVGSDRLREIENQFSSTSGTLTESQMAEHMMTEQPVSDILHSGSNTGSNIPSIPNLGTSTRNRPIFIVLPQVYEASNSDTSPEENNQHSFR</sequence>
<evidence type="ECO:0000313" key="10">
    <source>
        <dbReference type="Proteomes" id="UP000887013"/>
    </source>
</evidence>
<keyword evidence="5" id="KW-1015">Disulfide bond</keyword>
<dbReference type="InterPro" id="IPR022352">
    <property type="entry name" value="Ins/IGF/rlx"/>
</dbReference>
<dbReference type="EMBL" id="BMAW01127381">
    <property type="protein sequence ID" value="GFU20903.1"/>
    <property type="molecule type" value="Genomic_DNA"/>
</dbReference>
<dbReference type="Pfam" id="PF00049">
    <property type="entry name" value="Insulin"/>
    <property type="match status" value="1"/>
</dbReference>
<evidence type="ECO:0000259" key="8">
    <source>
        <dbReference type="SMART" id="SM00078"/>
    </source>
</evidence>
<evidence type="ECO:0000256" key="4">
    <source>
        <dbReference type="ARBA" id="ARBA00022729"/>
    </source>
</evidence>
<dbReference type="PROSITE" id="PS00262">
    <property type="entry name" value="INSULIN"/>
    <property type="match status" value="1"/>
</dbReference>
<protein>
    <submittedName>
        <fullName evidence="9">IlGF domain-containing protein</fullName>
    </submittedName>
</protein>
<proteinExistence type="inferred from homology"/>
<evidence type="ECO:0000256" key="6">
    <source>
        <dbReference type="RuleBase" id="RU000406"/>
    </source>
</evidence>
<feature type="chain" id="PRO_5036463953" evidence="7">
    <location>
        <begin position="18"/>
        <end position="187"/>
    </location>
</feature>
<feature type="domain" description="Insulin-like" evidence="8">
    <location>
        <begin position="18"/>
        <end position="92"/>
    </location>
</feature>
<dbReference type="InterPro" id="IPR022353">
    <property type="entry name" value="Insulin_CS"/>
</dbReference>
<dbReference type="OrthoDB" id="6414143at2759"/>
<comment type="subcellular location">
    <subcellularLocation>
        <location evidence="6">Secreted</location>
    </subcellularLocation>
</comment>
<dbReference type="Gene3D" id="1.10.100.10">
    <property type="entry name" value="Insulin-like"/>
    <property type="match status" value="1"/>
</dbReference>
<evidence type="ECO:0000256" key="7">
    <source>
        <dbReference type="SAM" id="SignalP"/>
    </source>
</evidence>
<dbReference type="PANTHER" id="PTHR13647">
    <property type="entry name" value="INSULIN-LIKE PEPTIDE 2-RELATED"/>
    <property type="match status" value="1"/>
</dbReference>
<dbReference type="PANTHER" id="PTHR13647:SF4">
    <property type="entry name" value="INSULIN-LIKE PEPTIDE 1-RELATED"/>
    <property type="match status" value="1"/>
</dbReference>
<gene>
    <name evidence="9" type="primary">NCL1_09707</name>
    <name evidence="9" type="ORF">NPIL_124421</name>
</gene>
<keyword evidence="10" id="KW-1185">Reference proteome</keyword>
<dbReference type="GO" id="GO:0005576">
    <property type="term" value="C:extracellular region"/>
    <property type="evidence" value="ECO:0007669"/>
    <property type="project" value="UniProtKB-SubCell"/>
</dbReference>
<dbReference type="InterPro" id="IPR016179">
    <property type="entry name" value="Insulin-like"/>
</dbReference>
<dbReference type="GO" id="GO:0005179">
    <property type="term" value="F:hormone activity"/>
    <property type="evidence" value="ECO:0007669"/>
    <property type="project" value="InterPro"/>
</dbReference>
<dbReference type="SUPFAM" id="SSF56994">
    <property type="entry name" value="Insulin-like"/>
    <property type="match status" value="1"/>
</dbReference>
<accession>A0A8X6QM53</accession>
<keyword evidence="3" id="KW-0165">Cleavage on pair of basic residues</keyword>
<comment type="caution">
    <text evidence="9">The sequence shown here is derived from an EMBL/GenBank/DDBJ whole genome shotgun (WGS) entry which is preliminary data.</text>
</comment>
<evidence type="ECO:0000256" key="3">
    <source>
        <dbReference type="ARBA" id="ARBA00022685"/>
    </source>
</evidence>
<evidence type="ECO:0000256" key="5">
    <source>
        <dbReference type="ARBA" id="ARBA00023157"/>
    </source>
</evidence>
<dbReference type="Proteomes" id="UP000887013">
    <property type="component" value="Unassembled WGS sequence"/>
</dbReference>
<dbReference type="PRINTS" id="PR00276">
    <property type="entry name" value="INSULINFAMLY"/>
</dbReference>
<reference evidence="9" key="1">
    <citation type="submission" date="2020-08" db="EMBL/GenBank/DDBJ databases">
        <title>Multicomponent nature underlies the extraordinary mechanical properties of spider dragline silk.</title>
        <authorList>
            <person name="Kono N."/>
            <person name="Nakamura H."/>
            <person name="Mori M."/>
            <person name="Yoshida Y."/>
            <person name="Ohtoshi R."/>
            <person name="Malay A.D."/>
            <person name="Moran D.A.P."/>
            <person name="Tomita M."/>
            <person name="Numata K."/>
            <person name="Arakawa K."/>
        </authorList>
    </citation>
    <scope>NUCLEOTIDE SEQUENCE</scope>
</reference>
<name>A0A8X6QM53_NEPPI</name>
<evidence type="ECO:0000256" key="2">
    <source>
        <dbReference type="ARBA" id="ARBA00011207"/>
    </source>
</evidence>
<evidence type="ECO:0000256" key="1">
    <source>
        <dbReference type="ARBA" id="ARBA00009034"/>
    </source>
</evidence>
<dbReference type="AlphaFoldDB" id="A0A8X6QM53"/>
<evidence type="ECO:0000313" key="9">
    <source>
        <dbReference type="EMBL" id="GFU20903.1"/>
    </source>
</evidence>
<comment type="similarity">
    <text evidence="1 6">Belongs to the insulin family.</text>
</comment>